<sequence>MGADRPGAGSHVPAGHALPASPAPAFLTRASRAQIRPAAARTASARLTVATKAVAPLRTRPAQAVACPAGIQGKRWRTERANGPVPSLAGRCPSPVGLECGELVDQVVEAE</sequence>
<proteinExistence type="predicted"/>
<organism evidence="2 3">
    <name type="scientific">Kitasatospora arboriphila</name>
    <dbReference type="NCBI Taxonomy" id="258052"/>
    <lineage>
        <taxon>Bacteria</taxon>
        <taxon>Bacillati</taxon>
        <taxon>Actinomycetota</taxon>
        <taxon>Actinomycetes</taxon>
        <taxon>Kitasatosporales</taxon>
        <taxon>Streptomycetaceae</taxon>
        <taxon>Kitasatospora</taxon>
    </lineage>
</organism>
<evidence type="ECO:0000256" key="1">
    <source>
        <dbReference type="SAM" id="MobiDB-lite"/>
    </source>
</evidence>
<keyword evidence="3" id="KW-1185">Reference proteome</keyword>
<comment type="caution">
    <text evidence="2">The sequence shown here is derived from an EMBL/GenBank/DDBJ whole genome shotgun (WGS) entry which is preliminary data.</text>
</comment>
<name>A0ABN1U292_9ACTN</name>
<protein>
    <submittedName>
        <fullName evidence="2">Uncharacterized protein</fullName>
    </submittedName>
</protein>
<feature type="region of interest" description="Disordered" evidence="1">
    <location>
        <begin position="1"/>
        <end position="22"/>
    </location>
</feature>
<reference evidence="2 3" key="1">
    <citation type="journal article" date="2019" name="Int. J. Syst. Evol. Microbiol.">
        <title>The Global Catalogue of Microorganisms (GCM) 10K type strain sequencing project: providing services to taxonomists for standard genome sequencing and annotation.</title>
        <authorList>
            <consortium name="The Broad Institute Genomics Platform"/>
            <consortium name="The Broad Institute Genome Sequencing Center for Infectious Disease"/>
            <person name="Wu L."/>
            <person name="Ma J."/>
        </authorList>
    </citation>
    <scope>NUCLEOTIDE SEQUENCE [LARGE SCALE GENOMIC DNA]</scope>
    <source>
        <strain evidence="2 3">JCM 13002</strain>
    </source>
</reference>
<accession>A0ABN1U292</accession>
<dbReference type="Proteomes" id="UP001499987">
    <property type="component" value="Unassembled WGS sequence"/>
</dbReference>
<evidence type="ECO:0000313" key="2">
    <source>
        <dbReference type="EMBL" id="GAA1110928.1"/>
    </source>
</evidence>
<evidence type="ECO:0000313" key="3">
    <source>
        <dbReference type="Proteomes" id="UP001499987"/>
    </source>
</evidence>
<gene>
    <name evidence="2" type="ORF">GCM10009663_60410</name>
</gene>
<dbReference type="EMBL" id="BAAALD010000080">
    <property type="protein sequence ID" value="GAA1110928.1"/>
    <property type="molecule type" value="Genomic_DNA"/>
</dbReference>